<evidence type="ECO:0000313" key="2">
    <source>
        <dbReference type="Proteomes" id="UP000887104"/>
    </source>
</evidence>
<proteinExistence type="predicted"/>
<dbReference type="EMBL" id="BPEY01000108">
    <property type="protein sequence ID" value="GIU51194.1"/>
    <property type="molecule type" value="Genomic_DNA"/>
</dbReference>
<sequence>MKNSINSDGKNMTDIKSTLFGEFMSKSEIIAHATIGLLCGYPECCIKYCLLRRRDTVVPLHAYSDCGVVLCPECTAKPDITDTIQSRRLLSTPYPYHIGDLADQPVSDAVRCQADIIARELMDLFKSGAEQ</sequence>
<gene>
    <name evidence="1" type="ORF">TUM4438_39970</name>
</gene>
<accession>A0ABQ4PQF7</accession>
<comment type="caution">
    <text evidence="1">The sequence shown here is derived from an EMBL/GenBank/DDBJ whole genome shotgun (WGS) entry which is preliminary data.</text>
</comment>
<name>A0ABQ4PQF7_9GAMM</name>
<protein>
    <submittedName>
        <fullName evidence="1">Uncharacterized protein</fullName>
    </submittedName>
</protein>
<organism evidence="1 2">
    <name type="scientific">Shewanella sairae</name>
    <dbReference type="NCBI Taxonomy" id="190310"/>
    <lineage>
        <taxon>Bacteria</taxon>
        <taxon>Pseudomonadati</taxon>
        <taxon>Pseudomonadota</taxon>
        <taxon>Gammaproteobacteria</taxon>
        <taxon>Alteromonadales</taxon>
        <taxon>Shewanellaceae</taxon>
        <taxon>Shewanella</taxon>
    </lineage>
</organism>
<dbReference type="Proteomes" id="UP000887104">
    <property type="component" value="Unassembled WGS sequence"/>
</dbReference>
<dbReference type="RefSeq" id="WP_220782968.1">
    <property type="nucleotide sequence ID" value="NZ_BPEY01000108.1"/>
</dbReference>
<reference evidence="1" key="1">
    <citation type="submission" date="2021-05" db="EMBL/GenBank/DDBJ databases">
        <title>Molecular characterization for Shewanella algae harboring chromosomal blaOXA-55-like strains isolated from clinical and environment sample.</title>
        <authorList>
            <person name="Ohama Y."/>
            <person name="Aoki K."/>
            <person name="Harada S."/>
            <person name="Moriya K."/>
            <person name="Ishii Y."/>
            <person name="Tateda K."/>
        </authorList>
    </citation>
    <scope>NUCLEOTIDE SEQUENCE</scope>
    <source>
        <strain evidence="1">JCM 11563</strain>
    </source>
</reference>
<evidence type="ECO:0000313" key="1">
    <source>
        <dbReference type="EMBL" id="GIU51194.1"/>
    </source>
</evidence>
<keyword evidence="2" id="KW-1185">Reference proteome</keyword>